<dbReference type="InterPro" id="IPR007050">
    <property type="entry name" value="HTH_bacterioopsin"/>
</dbReference>
<comment type="caution">
    <text evidence="5">The sequence shown here is derived from an EMBL/GenBank/DDBJ whole genome shotgun (WGS) entry which is preliminary data.</text>
</comment>
<dbReference type="PANTHER" id="PTHR34236:SF1">
    <property type="entry name" value="DIMETHYL SULFOXIDE REDUCTASE TRANSCRIPTIONAL ACTIVATOR"/>
    <property type="match status" value="1"/>
</dbReference>
<evidence type="ECO:0000313" key="6">
    <source>
        <dbReference type="Proteomes" id="UP000054387"/>
    </source>
</evidence>
<dbReference type="InterPro" id="IPR031803">
    <property type="entry name" value="BAT_GAF/HTH-assoc"/>
</dbReference>
<keyword evidence="6" id="KW-1185">Reference proteome</keyword>
<sequence>MRETGPMTSFDKITDVFTQLPDPYEPLTSAEVADSIGCARRTALKKLVAMVKEGLLRSKKVGASGRVFWKPPKGTVSRETAAVGADAQIVATPTWEFVFRSAKIAKPLLDAGSEDTEVVVDGIVRLDGETHLQYWNASGISPKDLLEIEQHYSTNLGGRLLSTHADSCRVEVVGSNDSLLAIFEELGGRLKSAVIKDGTITIDAALPYSVDPSSILDSVEDIYPDLELVSKRLVYTPRLFRQLIEDVLSPRQWIALQSAYYAGYFSTPKTSTGEQIAASMGITKQTFHEHLRSAEETVITCMLRGDENPNPD</sequence>
<name>A0A0W1REJ9_9EURY</name>
<dbReference type="AlphaFoldDB" id="A0A0W1REJ9"/>
<keyword evidence="2" id="KW-0804">Transcription</keyword>
<feature type="domain" description="Bacterioopsin transcriptional activator GAF and HTH associated" evidence="4">
    <location>
        <begin position="111"/>
        <end position="235"/>
    </location>
</feature>
<dbReference type="EMBL" id="LOPU01000003">
    <property type="protein sequence ID" value="KTG11584.1"/>
    <property type="molecule type" value="Genomic_DNA"/>
</dbReference>
<gene>
    <name evidence="5" type="ORF">AUR64_03545</name>
</gene>
<reference evidence="5 6" key="1">
    <citation type="submission" date="2015-12" db="EMBL/GenBank/DDBJ databases">
        <title>Haloprofundus marisrubri gen. nov., sp. nov., an extremely halophilic archaeon isolated from the Discovery deep brine-seawater interface in the Red Sea.</title>
        <authorList>
            <person name="Zhang G."/>
            <person name="Stingl U."/>
            <person name="Rashid M."/>
        </authorList>
    </citation>
    <scope>NUCLEOTIDE SEQUENCE [LARGE SCALE GENOMIC DNA]</scope>
    <source>
        <strain evidence="5 6">SB9</strain>
    </source>
</reference>
<dbReference type="Pfam" id="PF04967">
    <property type="entry name" value="HTH_10"/>
    <property type="match status" value="1"/>
</dbReference>
<evidence type="ECO:0000313" key="5">
    <source>
        <dbReference type="EMBL" id="KTG11584.1"/>
    </source>
</evidence>
<dbReference type="STRING" id="1514971.AUR64_03545"/>
<dbReference type="Pfam" id="PF15915">
    <property type="entry name" value="BAT"/>
    <property type="match status" value="1"/>
</dbReference>
<feature type="domain" description="HTH bat-type" evidence="3">
    <location>
        <begin position="248"/>
        <end position="300"/>
    </location>
</feature>
<evidence type="ECO:0000256" key="1">
    <source>
        <dbReference type="ARBA" id="ARBA00023015"/>
    </source>
</evidence>
<evidence type="ECO:0000256" key="2">
    <source>
        <dbReference type="ARBA" id="ARBA00023163"/>
    </source>
</evidence>
<evidence type="ECO:0008006" key="7">
    <source>
        <dbReference type="Google" id="ProtNLM"/>
    </source>
</evidence>
<proteinExistence type="predicted"/>
<keyword evidence="1" id="KW-0805">Transcription regulation</keyword>
<dbReference type="RefSeq" id="WP_058580068.1">
    <property type="nucleotide sequence ID" value="NZ_LOPU01000003.1"/>
</dbReference>
<dbReference type="PANTHER" id="PTHR34236">
    <property type="entry name" value="DIMETHYL SULFOXIDE REDUCTASE TRANSCRIPTIONAL ACTIVATOR"/>
    <property type="match status" value="1"/>
</dbReference>
<dbReference type="OrthoDB" id="165911at2157"/>
<dbReference type="Proteomes" id="UP000054387">
    <property type="component" value="Unassembled WGS sequence"/>
</dbReference>
<evidence type="ECO:0000259" key="4">
    <source>
        <dbReference type="Pfam" id="PF15915"/>
    </source>
</evidence>
<evidence type="ECO:0000259" key="3">
    <source>
        <dbReference type="Pfam" id="PF04967"/>
    </source>
</evidence>
<accession>A0A0W1REJ9</accession>
<protein>
    <recommendedName>
        <fullName evidence="7">HTH bat-type domain-containing protein</fullName>
    </recommendedName>
</protein>
<organism evidence="5 6">
    <name type="scientific">Haloprofundus marisrubri</name>
    <dbReference type="NCBI Taxonomy" id="1514971"/>
    <lineage>
        <taxon>Archaea</taxon>
        <taxon>Methanobacteriati</taxon>
        <taxon>Methanobacteriota</taxon>
        <taxon>Stenosarchaea group</taxon>
        <taxon>Halobacteria</taxon>
        <taxon>Halobacteriales</taxon>
        <taxon>Haloferacaceae</taxon>
        <taxon>Haloprofundus</taxon>
    </lineage>
</organism>